<sequence>MGPQSLVVHLFLMVIATFAQQDLSWKADIFASDREMQMSEATRLNYPNITHLYSVGKSVEGRELWVLIISDKPTEHEILEPELKIVGNMHGNEVVGREAVLYLIEILCTNYGKNKYLTDLVNNARFHLMPSMNPDGYEKGYPGDRISAMVL</sequence>
<feature type="domain" description="Peptidase M14" evidence="4">
    <location>
        <begin position="28"/>
        <end position="151"/>
    </location>
</feature>
<dbReference type="GO" id="GO:0004181">
    <property type="term" value="F:metallocarboxypeptidase activity"/>
    <property type="evidence" value="ECO:0007669"/>
    <property type="project" value="InterPro"/>
</dbReference>
<accession>A0A8R1IG30</accession>
<dbReference type="PANTHER" id="PTHR11532">
    <property type="entry name" value="PROTEASE M14 CARBOXYPEPTIDASE"/>
    <property type="match status" value="1"/>
</dbReference>
<organism evidence="5 6">
    <name type="scientific">Caenorhabditis japonica</name>
    <dbReference type="NCBI Taxonomy" id="281687"/>
    <lineage>
        <taxon>Eukaryota</taxon>
        <taxon>Metazoa</taxon>
        <taxon>Ecdysozoa</taxon>
        <taxon>Nematoda</taxon>
        <taxon>Chromadorea</taxon>
        <taxon>Rhabditida</taxon>
        <taxon>Rhabditina</taxon>
        <taxon>Rhabditomorpha</taxon>
        <taxon>Rhabditoidea</taxon>
        <taxon>Rhabditidae</taxon>
        <taxon>Peloderinae</taxon>
        <taxon>Caenorhabditis</taxon>
    </lineage>
</organism>
<feature type="signal peptide" evidence="3">
    <location>
        <begin position="1"/>
        <end position="19"/>
    </location>
</feature>
<reference evidence="6" key="1">
    <citation type="submission" date="2010-08" db="EMBL/GenBank/DDBJ databases">
        <authorList>
            <consortium name="Caenorhabditis japonica Sequencing Consortium"/>
            <person name="Wilson R.K."/>
        </authorList>
    </citation>
    <scope>NUCLEOTIDE SEQUENCE [LARGE SCALE GENOMIC DNA]</scope>
    <source>
        <strain evidence="6">DF5081</strain>
    </source>
</reference>
<dbReference type="InterPro" id="IPR000834">
    <property type="entry name" value="Peptidase_M14"/>
</dbReference>
<dbReference type="PROSITE" id="PS52035">
    <property type="entry name" value="PEPTIDASE_M14"/>
    <property type="match status" value="1"/>
</dbReference>
<dbReference type="GO" id="GO:0006518">
    <property type="term" value="P:peptide metabolic process"/>
    <property type="evidence" value="ECO:0007669"/>
    <property type="project" value="TreeGrafter"/>
</dbReference>
<evidence type="ECO:0000313" key="6">
    <source>
        <dbReference type="Proteomes" id="UP000005237"/>
    </source>
</evidence>
<comment type="similarity">
    <text evidence="1 2">Belongs to the peptidase M14 family.</text>
</comment>
<comment type="caution">
    <text evidence="2">Lacks conserved residue(s) required for the propagation of feature annotation.</text>
</comment>
<proteinExistence type="inferred from homology"/>
<protein>
    <submittedName>
        <fullName evidence="5">Peptidase_M14 domain-containing protein</fullName>
    </submittedName>
</protein>
<dbReference type="PANTHER" id="PTHR11532:SF62">
    <property type="entry name" value="CARBOXYPEPTIDASE D"/>
    <property type="match status" value="1"/>
</dbReference>
<feature type="chain" id="PRO_5035811437" evidence="3">
    <location>
        <begin position="20"/>
        <end position="151"/>
    </location>
</feature>
<name>A0A8R1IG30_CAEJA</name>
<keyword evidence="3" id="KW-0732">Signal</keyword>
<evidence type="ECO:0000313" key="5">
    <source>
        <dbReference type="EnsemblMetazoa" id="CJA33900b.1"/>
    </source>
</evidence>
<reference evidence="5" key="2">
    <citation type="submission" date="2022-06" db="UniProtKB">
        <authorList>
            <consortium name="EnsemblMetazoa"/>
        </authorList>
    </citation>
    <scope>IDENTIFICATION</scope>
    <source>
        <strain evidence="5">DF5081</strain>
    </source>
</reference>
<dbReference type="GO" id="GO:0008270">
    <property type="term" value="F:zinc ion binding"/>
    <property type="evidence" value="ECO:0007669"/>
    <property type="project" value="InterPro"/>
</dbReference>
<evidence type="ECO:0000256" key="3">
    <source>
        <dbReference type="SAM" id="SignalP"/>
    </source>
</evidence>
<dbReference type="PROSITE" id="PS00132">
    <property type="entry name" value="CARBOXYPEPT_ZN_1"/>
    <property type="match status" value="1"/>
</dbReference>
<dbReference type="Pfam" id="PF00246">
    <property type="entry name" value="Peptidase_M14"/>
    <property type="match status" value="1"/>
</dbReference>
<evidence type="ECO:0000256" key="1">
    <source>
        <dbReference type="ARBA" id="ARBA00005988"/>
    </source>
</evidence>
<dbReference type="InterPro" id="IPR050753">
    <property type="entry name" value="Peptidase_M14_domain"/>
</dbReference>
<dbReference type="Proteomes" id="UP000005237">
    <property type="component" value="Unassembled WGS sequence"/>
</dbReference>
<evidence type="ECO:0000256" key="2">
    <source>
        <dbReference type="PROSITE-ProRule" id="PRU01379"/>
    </source>
</evidence>
<dbReference type="Gene3D" id="3.40.630.10">
    <property type="entry name" value="Zn peptidases"/>
    <property type="match status" value="1"/>
</dbReference>
<dbReference type="AlphaFoldDB" id="A0A8R1IG30"/>
<keyword evidence="6" id="KW-1185">Reference proteome</keyword>
<dbReference type="SUPFAM" id="SSF53187">
    <property type="entry name" value="Zn-dependent exopeptidases"/>
    <property type="match status" value="1"/>
</dbReference>
<dbReference type="GO" id="GO:0005615">
    <property type="term" value="C:extracellular space"/>
    <property type="evidence" value="ECO:0007669"/>
    <property type="project" value="TreeGrafter"/>
</dbReference>
<dbReference type="PRINTS" id="PR00765">
    <property type="entry name" value="CRBOXYPTASEA"/>
</dbReference>
<evidence type="ECO:0000259" key="4">
    <source>
        <dbReference type="PROSITE" id="PS52035"/>
    </source>
</evidence>
<dbReference type="InterPro" id="IPR057246">
    <property type="entry name" value="CARBOXYPEPT_ZN_1"/>
</dbReference>
<dbReference type="GO" id="GO:0016485">
    <property type="term" value="P:protein processing"/>
    <property type="evidence" value="ECO:0007669"/>
    <property type="project" value="TreeGrafter"/>
</dbReference>
<dbReference type="EnsemblMetazoa" id="CJA33900b.1">
    <property type="protein sequence ID" value="CJA33900b.1"/>
    <property type="gene ID" value="WBGene00209747"/>
</dbReference>